<organism evidence="3 4">
    <name type="scientific">Planktothrix tepida PCC 9214</name>
    <dbReference type="NCBI Taxonomy" id="671072"/>
    <lineage>
        <taxon>Bacteria</taxon>
        <taxon>Bacillati</taxon>
        <taxon>Cyanobacteriota</taxon>
        <taxon>Cyanophyceae</taxon>
        <taxon>Oscillatoriophycideae</taxon>
        <taxon>Oscillatoriales</taxon>
        <taxon>Microcoleaceae</taxon>
        <taxon>Planktothrix</taxon>
    </lineage>
</organism>
<feature type="region of interest" description="Disordered" evidence="1">
    <location>
        <begin position="393"/>
        <end position="424"/>
    </location>
</feature>
<reference evidence="4" key="1">
    <citation type="submission" date="2015-10" db="EMBL/GenBank/DDBJ databases">
        <authorList>
            <person name="Regsiter A."/>
            <person name="william w."/>
        </authorList>
    </citation>
    <scope>NUCLEOTIDE SEQUENCE [LARGE SCALE GENOMIC DNA]</scope>
</reference>
<gene>
    <name evidence="3" type="ORF">PL9214670261</name>
</gene>
<dbReference type="GO" id="GO:0016817">
    <property type="term" value="F:hydrolase activity, acting on acid anhydrides"/>
    <property type="evidence" value="ECO:0007669"/>
    <property type="project" value="InterPro"/>
</dbReference>
<evidence type="ECO:0000313" key="4">
    <source>
        <dbReference type="Proteomes" id="UP000184315"/>
    </source>
</evidence>
<dbReference type="EMBL" id="CZDF01000174">
    <property type="protein sequence ID" value="CUR35635.1"/>
    <property type="molecule type" value="Genomic_DNA"/>
</dbReference>
<feature type="domain" description="Primase C-terminal 2" evidence="2">
    <location>
        <begin position="81"/>
        <end position="152"/>
    </location>
</feature>
<name>A0A1J1LSQ4_9CYAN</name>
<proteinExistence type="predicted"/>
<dbReference type="InterPro" id="IPR014819">
    <property type="entry name" value="PriCT_2"/>
</dbReference>
<keyword evidence="4" id="KW-1185">Reference proteome</keyword>
<dbReference type="Proteomes" id="UP000184315">
    <property type="component" value="Unassembled WGS sequence"/>
</dbReference>
<evidence type="ECO:0000259" key="2">
    <source>
        <dbReference type="Pfam" id="PF08707"/>
    </source>
</evidence>
<dbReference type="Pfam" id="PF08707">
    <property type="entry name" value="PriCT_2"/>
    <property type="match status" value="1"/>
</dbReference>
<sequence length="927" mass="104177">MGVSTPSVHPTTGEYVWVSGCAPDEIAIAIAPLWLIEAMLQEETEPATAAKPYPLHNEVNIYYPPTSNNSQLQWTDADWALSYLAALSPSRADHYEDWCSVGMILKSIDESLLPEWESWSRQSSKYKPGECDKKWKSFNKSGVGIGTLALMAKQDGWSSPFRGQSLFNGSHTFHLNSPQIIRTKNGHNNNNSMSDLSNRSGDCTLNNTPSLYDQVTTILTSDNNPPQQSAAFVELSSTKGYPLRGVKQLAVEIETYIGNQERSTEDARELNKLLNYREQKLDITQILPAPLAQALLTKADSDRLDPAYLYQYLLTACGSEMGGHIGIVGKQGATVADSWIEYPIFWTMVIALASGGKSQTMRSIFDPIKHRYKQSKTEYKKLKTELQGLEEAWQQKSSEEKEELKNSQLNPTVFKATMPPPPPKKLIEAGTPEGALRRLSELASRSGCVWVFDELVRLLKLDQYKDKGGDTRQILLQTWNSPSDLEFERSNEEDSFELKDLCLNLTGATQLSKIKTLFSDPDDGDGLISRFLIAVPASPDNFAVWSDSVVAINQELQDLYEHLRVLHQRLREFRKGRNEENEFLIGRDEAVEMQEDGDLFSTPSDDSHEEQLPFLLSFTPQARRRWQRWWEEVRRNQQGVEFENPALFAYLGKMLSQTLRLALLLHCMELKYEQKSDPLRVGIETLERAILAAKFSIGQFRIIQTNNHQSDSLPGRLSLIHAYALRKGTEVSAVQVQNTVFKRCKPKPTLAEIRQDFATLTENGYAVLSGKGKDLRIRAIPISQANVGIPNHSDGYSDTPQVNEKLNRSSIQPSLVKNSDNSDPKTFFSTQLENNSSQLGDEETPKVIPVAESSLSDPGERLFDQGVDHVSDQNCRNCRNSDDESSPDLYKQGILDDERLSETCRNDVGISDNLLEENSDSSGNLQF</sequence>
<protein>
    <recommendedName>
        <fullName evidence="2">Primase C-terminal 2 domain-containing protein</fullName>
    </recommendedName>
</protein>
<dbReference type="STRING" id="671072.PL9214670261"/>
<evidence type="ECO:0000313" key="3">
    <source>
        <dbReference type="EMBL" id="CUR35635.1"/>
    </source>
</evidence>
<evidence type="ECO:0000256" key="1">
    <source>
        <dbReference type="SAM" id="MobiDB-lite"/>
    </source>
</evidence>
<dbReference type="InterPro" id="IPR025048">
    <property type="entry name" value="DUF3987"/>
</dbReference>
<dbReference type="AlphaFoldDB" id="A0A1J1LSQ4"/>
<dbReference type="Pfam" id="PF13148">
    <property type="entry name" value="DUF3987"/>
    <property type="match status" value="2"/>
</dbReference>
<accession>A0A1J1LSQ4</accession>